<feature type="domain" description="NAD-dependent epimerase/dehydratase" evidence="2">
    <location>
        <begin position="8"/>
        <end position="232"/>
    </location>
</feature>
<evidence type="ECO:0000313" key="4">
    <source>
        <dbReference type="Proteomes" id="UP000178276"/>
    </source>
</evidence>
<evidence type="ECO:0000256" key="1">
    <source>
        <dbReference type="ARBA" id="ARBA00007637"/>
    </source>
</evidence>
<dbReference type="STRING" id="1798331.A2W57_03165"/>
<dbReference type="EMBL" id="MFHJ01000026">
    <property type="protein sequence ID" value="OGF73752.1"/>
    <property type="molecule type" value="Genomic_DNA"/>
</dbReference>
<organism evidence="3 4">
    <name type="scientific">Candidatus Giovannonibacteria bacterium RIFCSPHIGHO2_02_43_16</name>
    <dbReference type="NCBI Taxonomy" id="1798331"/>
    <lineage>
        <taxon>Bacteria</taxon>
        <taxon>Candidatus Giovannoniibacteriota</taxon>
    </lineage>
</organism>
<dbReference type="Pfam" id="PF01370">
    <property type="entry name" value="Epimerase"/>
    <property type="match status" value="1"/>
</dbReference>
<name>A0A1F5WDF0_9BACT</name>
<reference evidence="3 4" key="1">
    <citation type="journal article" date="2016" name="Nat. Commun.">
        <title>Thousands of microbial genomes shed light on interconnected biogeochemical processes in an aquifer system.</title>
        <authorList>
            <person name="Anantharaman K."/>
            <person name="Brown C.T."/>
            <person name="Hug L.A."/>
            <person name="Sharon I."/>
            <person name="Castelle C.J."/>
            <person name="Probst A.J."/>
            <person name="Thomas B.C."/>
            <person name="Singh A."/>
            <person name="Wilkins M.J."/>
            <person name="Karaoz U."/>
            <person name="Brodie E.L."/>
            <person name="Williams K.H."/>
            <person name="Hubbard S.S."/>
            <person name="Banfield J.F."/>
        </authorList>
    </citation>
    <scope>NUCLEOTIDE SEQUENCE [LARGE SCALE GENOMIC DNA]</scope>
</reference>
<gene>
    <name evidence="3" type="ORF">A2W57_03165</name>
</gene>
<dbReference type="SUPFAM" id="SSF51735">
    <property type="entry name" value="NAD(P)-binding Rossmann-fold domains"/>
    <property type="match status" value="1"/>
</dbReference>
<comment type="similarity">
    <text evidence="1">Belongs to the NAD(P)-dependent epimerase/dehydratase family.</text>
</comment>
<sequence length="296" mass="33197">MNVEKKTVIVTGGAGLIGPSLIEFLLPKYRVVSLDNYFIGSEKNHIEGARYIKGHTKDISTLLAAEKPSIIFHLGEYSRVEQSFGDIEFVWESNVAGTFRVLEYWRKLNQSGKECKLVYAGSSTKFADGGLGRNQSPYAWMKASNTELVNNCGEWFGLPFAVTYFYNGYGPRELSEGPYASVMGRFKKQYYAGQPITVVAPGNQRRNFTHAEDLARGLFMVGESGHGDEYGLGSPESYSVLEIAQMFGGEIKMLPERKGNRMESVMDTSRAEKEFGWKPQHTVREYIESLKRPCEG</sequence>
<protein>
    <submittedName>
        <fullName evidence="3">ADP-L-glycero-D-manno-heptose-6-epimerase</fullName>
    </submittedName>
</protein>
<dbReference type="InterPro" id="IPR001509">
    <property type="entry name" value="Epimerase_deHydtase"/>
</dbReference>
<comment type="caution">
    <text evidence="3">The sequence shown here is derived from an EMBL/GenBank/DDBJ whole genome shotgun (WGS) entry which is preliminary data.</text>
</comment>
<dbReference type="Gene3D" id="3.40.50.720">
    <property type="entry name" value="NAD(P)-binding Rossmann-like Domain"/>
    <property type="match status" value="1"/>
</dbReference>
<accession>A0A1F5WDF0</accession>
<dbReference type="Proteomes" id="UP000178276">
    <property type="component" value="Unassembled WGS sequence"/>
</dbReference>
<proteinExistence type="inferred from homology"/>
<evidence type="ECO:0000259" key="2">
    <source>
        <dbReference type="Pfam" id="PF01370"/>
    </source>
</evidence>
<evidence type="ECO:0000313" key="3">
    <source>
        <dbReference type="EMBL" id="OGF73752.1"/>
    </source>
</evidence>
<dbReference type="InterPro" id="IPR036291">
    <property type="entry name" value="NAD(P)-bd_dom_sf"/>
</dbReference>
<dbReference type="PANTHER" id="PTHR43000">
    <property type="entry name" value="DTDP-D-GLUCOSE 4,6-DEHYDRATASE-RELATED"/>
    <property type="match status" value="1"/>
</dbReference>
<dbReference type="AlphaFoldDB" id="A0A1F5WDF0"/>